<feature type="compositionally biased region" description="Basic and acidic residues" evidence="6">
    <location>
        <begin position="1180"/>
        <end position="1202"/>
    </location>
</feature>
<keyword evidence="3" id="KW-0677">Repeat</keyword>
<feature type="compositionally biased region" description="Basic and acidic residues" evidence="6">
    <location>
        <begin position="1314"/>
        <end position="1323"/>
    </location>
</feature>
<feature type="compositionally biased region" description="Basic and acidic residues" evidence="6">
    <location>
        <begin position="675"/>
        <end position="696"/>
    </location>
</feature>
<comment type="subcellular location">
    <subcellularLocation>
        <location evidence="1">Membrane</location>
    </subcellularLocation>
</comment>
<evidence type="ECO:0000313" key="10">
    <source>
        <dbReference type="Proteomes" id="UP000271974"/>
    </source>
</evidence>
<dbReference type="Proteomes" id="UP000271974">
    <property type="component" value="Unassembled WGS sequence"/>
</dbReference>
<dbReference type="CDD" id="cd01201">
    <property type="entry name" value="PH_BEACH"/>
    <property type="match status" value="1"/>
</dbReference>
<feature type="compositionally biased region" description="Polar residues" evidence="6">
    <location>
        <begin position="1161"/>
        <end position="1174"/>
    </location>
</feature>
<dbReference type="GO" id="GO:0008104">
    <property type="term" value="P:intracellular protein localization"/>
    <property type="evidence" value="ECO:0007669"/>
    <property type="project" value="TreeGrafter"/>
</dbReference>
<feature type="compositionally biased region" description="Acidic residues" evidence="6">
    <location>
        <begin position="697"/>
        <end position="711"/>
    </location>
</feature>
<dbReference type="InterPro" id="IPR011993">
    <property type="entry name" value="PH-like_dom_sf"/>
</dbReference>
<reference evidence="9 10" key="1">
    <citation type="submission" date="2019-01" db="EMBL/GenBank/DDBJ databases">
        <title>A draft genome assembly of the solar-powered sea slug Elysia chlorotica.</title>
        <authorList>
            <person name="Cai H."/>
            <person name="Li Q."/>
            <person name="Fang X."/>
            <person name="Li J."/>
            <person name="Curtis N.E."/>
            <person name="Altenburger A."/>
            <person name="Shibata T."/>
            <person name="Feng M."/>
            <person name="Maeda T."/>
            <person name="Schwartz J.A."/>
            <person name="Shigenobu S."/>
            <person name="Lundholm N."/>
            <person name="Nishiyama T."/>
            <person name="Yang H."/>
            <person name="Hasebe M."/>
            <person name="Li S."/>
            <person name="Pierce S.K."/>
            <person name="Wang J."/>
        </authorList>
    </citation>
    <scope>NUCLEOTIDE SEQUENCE [LARGE SCALE GENOMIC DNA]</scope>
    <source>
        <strain evidence="9">EC2010</strain>
        <tissue evidence="9">Whole organism of an adult</tissue>
    </source>
</reference>
<feature type="compositionally biased region" description="Polar residues" evidence="6">
    <location>
        <begin position="713"/>
        <end position="725"/>
    </location>
</feature>
<dbReference type="FunFam" id="1.10.1540.10:FF:000001">
    <property type="entry name" value="neurobeachin isoform X1"/>
    <property type="match status" value="1"/>
</dbReference>
<feature type="region of interest" description="Disordered" evidence="6">
    <location>
        <begin position="574"/>
        <end position="792"/>
    </location>
</feature>
<feature type="domain" description="BEACH" evidence="7">
    <location>
        <begin position="1819"/>
        <end position="2108"/>
    </location>
</feature>
<feature type="compositionally biased region" description="Low complexity" evidence="6">
    <location>
        <begin position="588"/>
        <end position="600"/>
    </location>
</feature>
<dbReference type="PROSITE" id="PS50082">
    <property type="entry name" value="WD_REPEATS_2"/>
    <property type="match status" value="1"/>
</dbReference>
<dbReference type="Pfam" id="PF06469">
    <property type="entry name" value="DUF1088"/>
    <property type="match status" value="1"/>
</dbReference>
<evidence type="ECO:0000259" key="8">
    <source>
        <dbReference type="PROSITE" id="PS51783"/>
    </source>
</evidence>
<dbReference type="PANTHER" id="PTHR13743">
    <property type="entry name" value="BEIGE/BEACH-RELATED"/>
    <property type="match status" value="1"/>
</dbReference>
<evidence type="ECO:0000313" key="9">
    <source>
        <dbReference type="EMBL" id="RUS79297.1"/>
    </source>
</evidence>
<feature type="compositionally biased region" description="Basic and acidic residues" evidence="6">
    <location>
        <begin position="734"/>
        <end position="754"/>
    </location>
</feature>
<dbReference type="SUPFAM" id="SSF50978">
    <property type="entry name" value="WD40 repeat-like"/>
    <property type="match status" value="1"/>
</dbReference>
<feature type="domain" description="BEACH-type PH" evidence="8">
    <location>
        <begin position="1692"/>
        <end position="1800"/>
    </location>
</feature>
<dbReference type="Pfam" id="PF15787">
    <property type="entry name" value="DUF4704"/>
    <property type="match status" value="1"/>
</dbReference>
<feature type="compositionally biased region" description="Basic and acidic residues" evidence="6">
    <location>
        <begin position="623"/>
        <end position="637"/>
    </location>
</feature>
<dbReference type="InterPro" id="IPR036322">
    <property type="entry name" value="WD40_repeat_dom_sf"/>
</dbReference>
<dbReference type="InterPro" id="IPR000409">
    <property type="entry name" value="BEACH_dom"/>
</dbReference>
<feature type="compositionally biased region" description="Basic and acidic residues" evidence="6">
    <location>
        <begin position="1246"/>
        <end position="1260"/>
    </location>
</feature>
<evidence type="ECO:0000259" key="7">
    <source>
        <dbReference type="PROSITE" id="PS50197"/>
    </source>
</evidence>
<dbReference type="GO" id="GO:0005829">
    <property type="term" value="C:cytosol"/>
    <property type="evidence" value="ECO:0007669"/>
    <property type="project" value="TreeGrafter"/>
</dbReference>
<dbReference type="InterPro" id="IPR046851">
    <property type="entry name" value="NBCH_WD40"/>
</dbReference>
<dbReference type="InterPro" id="IPR015943">
    <property type="entry name" value="WD40/YVTN_repeat-like_dom_sf"/>
</dbReference>
<dbReference type="SUPFAM" id="SSF81837">
    <property type="entry name" value="BEACH domain"/>
    <property type="match status" value="1"/>
</dbReference>
<sequence>MFCGQMSTLYMFSEALLPQQVNAMYHLGPGYKVLYDGKLTCSLVFMYNPIACDSQLCLESSPKGNPSHFLHSPHAMMCQDVKAVITHSIHSTLHSLGGIQILFPLFGQLDLPVDRGPDKASEVDFTTCANLIGLLGDLIECSPAIQQQMIQNRGFLVISYLLEKSSRDHITPAVLEAFLKLTEFLVELPSGGILLKYLFDYILFNPQLWVHTSVEVQTKLYCYLATEFINNAQIYNSIRRVSAVLQTMHSLKYYYWVVNPLNRSGVQPKGLDGPRPTRDEIVRLRSFMLMYVKELIIKGQGIHEDELQSILNYLTTLHEDDNLMDVLELLVHLTAEHPSSMVPAFDQKNGVRTVFKLLASQNEDIRLLSLRLLGFFLMRSTYRRKQDAMSPHNLFSLLAERLMLHTQNITMLTYNALFEILTERMSRENVKIRREEVESTFRIENSAILKVVATMIRQSKPTAEVLEVKKTFLSDLTILCNNNKDNRRTVLQMSVWQDWLFSMAYIYPRNSEQQRITDMVMALFKMLLHHAIKFEFGGWRVWIDTLAILHSKVSYEDFKIHMSKMYQQFEQNRSDNISDPSEQQQRPISTISGITGTTESTDVRPQQSKSSVQISEVSDAEAEAIKASDMNSKHTAEDIGNEEDETVEENEKIEADAASREGETLEKGEEDEKEKEDVEKESVEKDEYNEKGSEGKTEEDEGEEEEEEEGETQNGVETAASSQVETAEGASNGHVEEVSSDETSKGAKPKERRGSKPPIEEPISSSHGGSSLQRNPSNASRGGSGHIFSPGPRAPAFRIPEFRWSFLHQKLLSDLLFAVETDIQVWKSHSTKNVIDFVNSSENHIYVVNVTHMISQLADNLITSCGGLLPLLAAATSQNGEIEILEPNQGLSIEQAVMILQRIMYMTDILVFASSTNFAELENEKNMPSGGILRQCLRLVCTSAVRNCLECRHRYQAHGSEPPSPSASKGANGVDPIQSLIGGSHPSAKNIVENLAGQTAPIKDPEKLLQDMDINRLRAVVYRDVEETKQAQFLALAIVYFSSVLMVSKYRDILEPPSPAATPTSGYDAAKSASAAAAPGSKEGSGAPTWQKITSTAIPLLPESGVSASAAAKSQGKVATTSSAKRASVGSESKESQNSSSAHHNGAEEKGPLKDKELDSGKSNQSGQVSQNQECPPAKDSGEKAQENSCDKNSDSGSEENKGTSSQNKKAEQGGKDGSKSDSVEEPKNEVEESSKEPDEQVSNFEKIETDIAAECKEEVNENVEETNNDDSEKIEFAEATEEEASKSESPEKAPTEAAVASGAEAESTAESQPEEKAAEEKSTVGSKGGVLDNGEDENKARRSPATTDESKSEDFAPAIVDESKMEDESQESSKPISSISVDHKPAGAGDPGTGGQKSAHSALELNISPPIHNLPTSTGAAAVDSATLTQRLERALGSVAPLLREVFVDFATFLSKTLIGSHGQELLIGGLVTLKQSTSVVELVMLLCSQEWQNSLQKHAGLAFIELVNEGRLLAHATRDHIVRVANEAEFILNRMRAEDVQKHADFESACAQSMMERREEEKLCDHLIKSAKRRDHSMALRQRDKVLNILTNKHGAWGSDGDYGNKEFWKLDIWEDDSRRRRRMVRNPLGSNHPEATLKAAIEHGAAEDAINAAREAFHAHLSSLKKNQRETTDFTDEELVMEEKDVEQEFSGPVAVSTPCKLIAPGVAVNGTMSITKNELYFEMDEEDAENKKMDPKVLAYIDFLHGKWNFSEIRAIFSRRYLLQNVAIELFMANRTAVMFAFPDHVTVKKVINALPRVGVGVKYGLQNARRVSMASGKQLFKLSNMTQKWQKREISNFDYIMYLNTIAGRTYNDLNQYPVFPWVIVNYECDNLDLSSANSYRDLSKPVGALNETRKAYFEERYNSWEHDQIPPFHYGTHYSTSAFTLNWLLRVEPFTTMFLNLQGGKFDHPNRIFSSVSQAWKNCQRDTSDVKELIPEFFCLPEMFTNSNKYSLGKQEDGAVVNDVELPPWAKTPEEFVRINKMALESEFVSCQIHNWIDLIFGYKQRGPEAVRATNMFYYLTYEGSVALETMTDPVMKEAIENQIRSFGQTPTQLLTEPHPPRSSVMHLSPMIFSRSSEDVCMIMKFLSNSPVTHVAANTHPSVPTPAVTSISCNHNYAINRWNNNYMPQQDSASFSSEKSEAAAQPNLPLNMDQLLVLNTGLQRRTLGDNFDQRLPVTHHSFATTADNRFLFACGFWDKSFRVYFLETSRIIQVVFGHFDVVTCLARSECNISQDCYVVTGSKDCTVMVWMFSAKSQAILGENNSIDAPTPRTVLTGHQSEITCVATIAELGLVVSGSKDGPSLVHSLTGDLLHSLEPPSSCVSPRLIAISREAFVVMTYDKGNVCMFSINGKMLHFMEHKDNLLSLILSRDGQYMIMGSNSGVVEVWRVNDFSHLYAFPPCDSSIRSLALTHDLKFLVAGLSTGCLIVFNIDFNKWHHEFQERYT</sequence>
<dbReference type="SUPFAM" id="SSF48371">
    <property type="entry name" value="ARM repeat"/>
    <property type="match status" value="1"/>
</dbReference>
<feature type="region of interest" description="Disordered" evidence="6">
    <location>
        <begin position="1113"/>
        <end position="1400"/>
    </location>
</feature>
<dbReference type="EMBL" id="RQTK01000460">
    <property type="protein sequence ID" value="RUS79297.1"/>
    <property type="molecule type" value="Genomic_DNA"/>
</dbReference>
<evidence type="ECO:0000256" key="4">
    <source>
        <dbReference type="ARBA" id="ARBA00023136"/>
    </source>
</evidence>
<dbReference type="Pfam" id="PF20426">
    <property type="entry name" value="NBCH_WD40"/>
    <property type="match status" value="1"/>
</dbReference>
<dbReference type="InterPro" id="IPR016024">
    <property type="entry name" value="ARM-type_fold"/>
</dbReference>
<keyword evidence="2 5" id="KW-0853">WD repeat</keyword>
<dbReference type="SMART" id="SM01026">
    <property type="entry name" value="Beach"/>
    <property type="match status" value="1"/>
</dbReference>
<dbReference type="InterPro" id="IPR010508">
    <property type="entry name" value="NBEA-like_DUF1088"/>
</dbReference>
<feature type="compositionally biased region" description="Low complexity" evidence="6">
    <location>
        <begin position="1296"/>
        <end position="1312"/>
    </location>
</feature>
<organism evidence="9 10">
    <name type="scientific">Elysia chlorotica</name>
    <name type="common">Eastern emerald elysia</name>
    <name type="synonym">Sea slug</name>
    <dbReference type="NCBI Taxonomy" id="188477"/>
    <lineage>
        <taxon>Eukaryota</taxon>
        <taxon>Metazoa</taxon>
        <taxon>Spiralia</taxon>
        <taxon>Lophotrochozoa</taxon>
        <taxon>Mollusca</taxon>
        <taxon>Gastropoda</taxon>
        <taxon>Heterobranchia</taxon>
        <taxon>Euthyneura</taxon>
        <taxon>Panpulmonata</taxon>
        <taxon>Sacoglossa</taxon>
        <taxon>Placobranchoidea</taxon>
        <taxon>Plakobranchidae</taxon>
        <taxon>Elysia</taxon>
    </lineage>
</organism>
<dbReference type="CDD" id="cd06071">
    <property type="entry name" value="Beach"/>
    <property type="match status" value="1"/>
</dbReference>
<evidence type="ECO:0000256" key="5">
    <source>
        <dbReference type="PROSITE-ProRule" id="PRU00221"/>
    </source>
</evidence>
<name>A0A3S1BF21_ELYCH</name>
<comment type="caution">
    <text evidence="9">The sequence shown here is derived from an EMBL/GenBank/DDBJ whole genome shotgun (WGS) entry which is preliminary data.</text>
</comment>
<keyword evidence="4" id="KW-0472">Membrane</keyword>
<evidence type="ECO:0000256" key="3">
    <source>
        <dbReference type="ARBA" id="ARBA00022737"/>
    </source>
</evidence>
<feature type="compositionally biased region" description="Basic and acidic residues" evidence="6">
    <location>
        <begin position="1284"/>
        <end position="1295"/>
    </location>
</feature>
<dbReference type="GO" id="GO:0019901">
    <property type="term" value="F:protein kinase binding"/>
    <property type="evidence" value="ECO:0007669"/>
    <property type="project" value="TreeGrafter"/>
</dbReference>
<feature type="compositionally biased region" description="Basic and acidic residues" evidence="6">
    <location>
        <begin position="1145"/>
        <end position="1160"/>
    </location>
</feature>
<evidence type="ECO:0000256" key="1">
    <source>
        <dbReference type="ARBA" id="ARBA00004370"/>
    </source>
</evidence>
<dbReference type="PROSITE" id="PS51783">
    <property type="entry name" value="PH_BEACH"/>
    <property type="match status" value="1"/>
</dbReference>
<feature type="compositionally biased region" description="Acidic residues" evidence="6">
    <location>
        <begin position="1261"/>
        <end position="1270"/>
    </location>
</feature>
<gene>
    <name evidence="9" type="ORF">EGW08_012952</name>
</gene>
<feature type="compositionally biased region" description="Polar residues" evidence="6">
    <location>
        <begin position="574"/>
        <end position="587"/>
    </location>
</feature>
<dbReference type="Gene3D" id="2.130.10.10">
    <property type="entry name" value="YVTN repeat-like/Quinoprotein amine dehydrogenase"/>
    <property type="match status" value="1"/>
</dbReference>
<proteinExistence type="predicted"/>
<feature type="compositionally biased region" description="Polar residues" evidence="6">
    <location>
        <begin position="767"/>
        <end position="781"/>
    </location>
</feature>
<feature type="compositionally biased region" description="Basic and acidic residues" evidence="6">
    <location>
        <begin position="649"/>
        <end position="667"/>
    </location>
</feature>
<dbReference type="SUPFAM" id="SSF50729">
    <property type="entry name" value="PH domain-like"/>
    <property type="match status" value="1"/>
</dbReference>
<dbReference type="InterPro" id="IPR036372">
    <property type="entry name" value="BEACH_dom_sf"/>
</dbReference>
<keyword evidence="10" id="KW-1185">Reference proteome</keyword>
<protein>
    <recommendedName>
        <fullName evidence="11">BEACH-type PH domain-containing protein</fullName>
    </recommendedName>
</protein>
<dbReference type="PROSITE" id="PS50197">
    <property type="entry name" value="BEACH"/>
    <property type="match status" value="1"/>
</dbReference>
<dbReference type="Pfam" id="PF02138">
    <property type="entry name" value="Beach"/>
    <property type="match status" value="1"/>
</dbReference>
<dbReference type="PANTHER" id="PTHR13743:SF162">
    <property type="entry name" value="NEUROBEACHIN"/>
    <property type="match status" value="1"/>
</dbReference>
<dbReference type="SMART" id="SM00320">
    <property type="entry name" value="WD40"/>
    <property type="match status" value="4"/>
</dbReference>
<evidence type="ECO:0008006" key="11">
    <source>
        <dbReference type="Google" id="ProtNLM"/>
    </source>
</evidence>
<dbReference type="InterPro" id="IPR023362">
    <property type="entry name" value="PH-BEACH_dom"/>
</dbReference>
<feature type="compositionally biased region" description="Basic and acidic residues" evidence="6">
    <location>
        <begin position="1209"/>
        <end position="1239"/>
    </location>
</feature>
<dbReference type="InterPro" id="IPR050865">
    <property type="entry name" value="BEACH_Domain"/>
</dbReference>
<dbReference type="InterPro" id="IPR031570">
    <property type="entry name" value="NBEA/BDCP_DUF4704"/>
</dbReference>
<feature type="compositionally biased region" description="Acidic residues" evidence="6">
    <location>
        <begin position="639"/>
        <end position="648"/>
    </location>
</feature>
<feature type="repeat" description="WD" evidence="5">
    <location>
        <begin position="2403"/>
        <end position="2444"/>
    </location>
</feature>
<dbReference type="Gene3D" id="1.10.1540.10">
    <property type="entry name" value="BEACH domain"/>
    <property type="match status" value="1"/>
</dbReference>
<feature type="region of interest" description="Disordered" evidence="6">
    <location>
        <begin position="956"/>
        <end position="976"/>
    </location>
</feature>
<evidence type="ECO:0000256" key="2">
    <source>
        <dbReference type="ARBA" id="ARBA00022574"/>
    </source>
</evidence>
<dbReference type="STRING" id="188477.A0A3S1BF21"/>
<dbReference type="OrthoDB" id="26681at2759"/>
<feature type="compositionally biased region" description="Low complexity" evidence="6">
    <location>
        <begin position="1128"/>
        <end position="1141"/>
    </location>
</feature>
<accession>A0A3S1BF21</accession>
<dbReference type="InterPro" id="IPR001680">
    <property type="entry name" value="WD40_rpt"/>
</dbReference>
<dbReference type="GO" id="GO:0016020">
    <property type="term" value="C:membrane"/>
    <property type="evidence" value="ECO:0007669"/>
    <property type="project" value="UniProtKB-SubCell"/>
</dbReference>
<feature type="compositionally biased region" description="Polar residues" evidence="6">
    <location>
        <begin position="603"/>
        <end position="616"/>
    </location>
</feature>
<dbReference type="Gene3D" id="2.30.29.30">
    <property type="entry name" value="Pleckstrin-homology domain (PH domain)/Phosphotyrosine-binding domain (PTB)"/>
    <property type="match status" value="1"/>
</dbReference>
<evidence type="ECO:0000256" key="6">
    <source>
        <dbReference type="SAM" id="MobiDB-lite"/>
    </source>
</evidence>
<dbReference type="Pfam" id="PF14844">
    <property type="entry name" value="PH_BEACH"/>
    <property type="match status" value="1"/>
</dbReference>